<protein>
    <submittedName>
        <fullName evidence="2">Uncharacterized protein</fullName>
    </submittedName>
</protein>
<feature type="transmembrane region" description="Helical" evidence="1">
    <location>
        <begin position="12"/>
        <end position="33"/>
    </location>
</feature>
<dbReference type="RefSeq" id="WP_269078664.1">
    <property type="nucleotide sequence ID" value="NZ_MIPT01000001.1"/>
</dbReference>
<reference evidence="2 3" key="1">
    <citation type="submission" date="2016-09" db="EMBL/GenBank/DDBJ databases">
        <title>Metabolic pathway, cell adaptation mechanisms and a novel monoxygenase revealed through proteogenomic-transcription analysis of a Sphingomonas haloaromaticamans strain degrading the fungicide ortho-phenylphenol.</title>
        <authorList>
            <person name="Perruchon C."/>
            <person name="Papadopoulou E.S."/>
            <person name="Rousidou C."/>
            <person name="Vasileiadis S."/>
            <person name="Tanou G."/>
            <person name="Amoutzias G."/>
            <person name="Molassiotis A."/>
            <person name="Karpouzas D.G."/>
        </authorList>
    </citation>
    <scope>NUCLEOTIDE SEQUENCE [LARGE SCALE GENOMIC DNA]</scope>
    <source>
        <strain evidence="2 3">P3</strain>
    </source>
</reference>
<evidence type="ECO:0000256" key="1">
    <source>
        <dbReference type="SAM" id="Phobius"/>
    </source>
</evidence>
<dbReference type="Proteomes" id="UP000179467">
    <property type="component" value="Unassembled WGS sequence"/>
</dbReference>
<dbReference type="EMBL" id="MIPT01000001">
    <property type="protein sequence ID" value="OHT22269.1"/>
    <property type="molecule type" value="Genomic_DNA"/>
</dbReference>
<keyword evidence="1" id="KW-0812">Transmembrane</keyword>
<comment type="caution">
    <text evidence="2">The sequence shown here is derived from an EMBL/GenBank/DDBJ whole genome shotgun (WGS) entry which is preliminary data.</text>
</comment>
<name>A0A1S1HIZ4_9SPHN</name>
<evidence type="ECO:0000313" key="2">
    <source>
        <dbReference type="EMBL" id="OHT22269.1"/>
    </source>
</evidence>
<keyword evidence="1" id="KW-1133">Transmembrane helix</keyword>
<accession>A0A1S1HIZ4</accession>
<keyword evidence="1" id="KW-0472">Membrane</keyword>
<gene>
    <name evidence="2" type="ORF">BHE75_04295</name>
</gene>
<sequence>MRFGGNGSTQYTLQNLITMIVIFGILLLLYYFVWHKRGKDDGDE</sequence>
<evidence type="ECO:0000313" key="3">
    <source>
        <dbReference type="Proteomes" id="UP000179467"/>
    </source>
</evidence>
<keyword evidence="3" id="KW-1185">Reference proteome</keyword>
<proteinExistence type="predicted"/>
<dbReference type="AlphaFoldDB" id="A0A1S1HIZ4"/>
<organism evidence="2 3">
    <name type="scientific">Edaphosphingomonas haloaromaticamans</name>
    <dbReference type="NCBI Taxonomy" id="653954"/>
    <lineage>
        <taxon>Bacteria</taxon>
        <taxon>Pseudomonadati</taxon>
        <taxon>Pseudomonadota</taxon>
        <taxon>Alphaproteobacteria</taxon>
        <taxon>Sphingomonadales</taxon>
        <taxon>Rhizorhabdaceae</taxon>
        <taxon>Edaphosphingomonas</taxon>
    </lineage>
</organism>